<sequence>MKIFYAVQATGNGHISRAMQLMPYLKQYGEVDVFLSGANATLQADLPVKYRSNGLSLFYSTCGGLDFKRMWNDNSILRAHREAKDLPIDQYDVIINDFDYITAKACKLKNKASIQFGHQASFLSRHTPRPDKTNFFGEMVLKHYAKASNYLGLHFKRYDDFIQPPIIKTAIVNADVTNKGHVTVYLPAYQKHCLEKMLVSMTDIHFHWFLHGTKSIEKIGNITYYPVDNHMFNESLISCEGLITGGGFETPAEALFLQKKLISIPIQSQYEQQCNAAALARLGVKTMTSAKGETFKEEVYKWLNAPALQYKQEANNIPATLEYLFHQMRPEQLIVA</sequence>
<dbReference type="EMBL" id="JAQGEF010000023">
    <property type="protein sequence ID" value="MDA3616145.1"/>
    <property type="molecule type" value="Genomic_DNA"/>
</dbReference>
<dbReference type="Pfam" id="PF13528">
    <property type="entry name" value="Glyco_trans_1_3"/>
    <property type="match status" value="1"/>
</dbReference>
<dbReference type="Proteomes" id="UP001210231">
    <property type="component" value="Unassembled WGS sequence"/>
</dbReference>
<proteinExistence type="predicted"/>
<keyword evidence="2" id="KW-1185">Reference proteome</keyword>
<name>A0ABT4UPL6_9BACT</name>
<reference evidence="1 2" key="1">
    <citation type="submission" date="2022-12" db="EMBL/GenBank/DDBJ databases">
        <title>Chitinophagaceae gen. sp. nov., a new member of the family Chitinophagaceae, isolated from soil in a chemical factory.</title>
        <authorList>
            <person name="Ke Z."/>
        </authorList>
    </citation>
    <scope>NUCLEOTIDE SEQUENCE [LARGE SCALE GENOMIC DNA]</scope>
    <source>
        <strain evidence="1 2">LY-5</strain>
    </source>
</reference>
<comment type="caution">
    <text evidence="1">The sequence shown here is derived from an EMBL/GenBank/DDBJ whole genome shotgun (WGS) entry which is preliminary data.</text>
</comment>
<protein>
    <submittedName>
        <fullName evidence="1">Glycosyltransferase</fullName>
    </submittedName>
</protein>
<accession>A0ABT4UPL6</accession>
<evidence type="ECO:0000313" key="2">
    <source>
        <dbReference type="Proteomes" id="UP001210231"/>
    </source>
</evidence>
<evidence type="ECO:0000313" key="1">
    <source>
        <dbReference type="EMBL" id="MDA3616145.1"/>
    </source>
</evidence>
<organism evidence="1 2">
    <name type="scientific">Polluticaenibacter yanchengensis</name>
    <dbReference type="NCBI Taxonomy" id="3014562"/>
    <lineage>
        <taxon>Bacteria</taxon>
        <taxon>Pseudomonadati</taxon>
        <taxon>Bacteroidota</taxon>
        <taxon>Chitinophagia</taxon>
        <taxon>Chitinophagales</taxon>
        <taxon>Chitinophagaceae</taxon>
        <taxon>Polluticaenibacter</taxon>
    </lineage>
</organism>
<dbReference type="RefSeq" id="WP_407032475.1">
    <property type="nucleotide sequence ID" value="NZ_JAQGEF010000023.1"/>
</dbReference>
<gene>
    <name evidence="1" type="ORF">O3P16_15115</name>
</gene>
<dbReference type="Gene3D" id="3.40.50.2000">
    <property type="entry name" value="Glycogen Phosphorylase B"/>
    <property type="match status" value="1"/>
</dbReference>